<dbReference type="PANTHER" id="PTHR42866">
    <property type="entry name" value="3-DEOXY-MANNO-OCTULOSONATE CYTIDYLYLTRANSFERASE"/>
    <property type="match status" value="1"/>
</dbReference>
<proteinExistence type="inferred from homology"/>
<evidence type="ECO:0000256" key="1">
    <source>
        <dbReference type="ARBA" id="ARBA00022679"/>
    </source>
</evidence>
<keyword evidence="4" id="KW-0963">Cytoplasm</keyword>
<evidence type="ECO:0000256" key="3">
    <source>
        <dbReference type="ARBA" id="ARBA00022985"/>
    </source>
</evidence>
<comment type="catalytic activity">
    <reaction evidence="4">
        <text>3-deoxy-alpha-D-manno-oct-2-ulosonate + CTP = CMP-3-deoxy-beta-D-manno-octulosonate + diphosphate</text>
        <dbReference type="Rhea" id="RHEA:23448"/>
        <dbReference type="ChEBI" id="CHEBI:33019"/>
        <dbReference type="ChEBI" id="CHEBI:37563"/>
        <dbReference type="ChEBI" id="CHEBI:85986"/>
        <dbReference type="ChEBI" id="CHEBI:85987"/>
        <dbReference type="EC" id="2.7.7.38"/>
    </reaction>
</comment>
<dbReference type="HAMAP" id="MF_00057">
    <property type="entry name" value="KdsB"/>
    <property type="match status" value="1"/>
</dbReference>
<dbReference type="InterPro" id="IPR029044">
    <property type="entry name" value="Nucleotide-diphossugar_trans"/>
</dbReference>
<dbReference type="NCBIfam" id="NF009905">
    <property type="entry name" value="PRK13368.1"/>
    <property type="match status" value="1"/>
</dbReference>
<dbReference type="InterPro" id="IPR004528">
    <property type="entry name" value="KdsB"/>
</dbReference>
<dbReference type="SUPFAM" id="SSF53448">
    <property type="entry name" value="Nucleotide-diphospho-sugar transferases"/>
    <property type="match status" value="1"/>
</dbReference>
<organism evidence="5 6">
    <name type="scientific">Candidatus Paraluminiphilus aquimaris</name>
    <dbReference type="NCBI Taxonomy" id="2518994"/>
    <lineage>
        <taxon>Bacteria</taxon>
        <taxon>Pseudomonadati</taxon>
        <taxon>Pseudomonadota</taxon>
        <taxon>Gammaproteobacteria</taxon>
        <taxon>Cellvibrionales</taxon>
        <taxon>Halieaceae</taxon>
        <taxon>Candidatus Paraluminiphilus</taxon>
    </lineage>
</organism>
<keyword evidence="6" id="KW-1185">Reference proteome</keyword>
<comment type="function">
    <text evidence="4">Activates KDO (a required 8-carbon sugar) for incorporation into bacterial lipopolysaccharide in Gram-negative bacteria.</text>
</comment>
<protein>
    <recommendedName>
        <fullName evidence="4">3-deoxy-manno-octulosonate cytidylyltransferase</fullName>
        <ecNumber evidence="4">2.7.7.38</ecNumber>
    </recommendedName>
    <alternativeName>
        <fullName evidence="4">CMP-2-keto-3-deoxyoctulosonic acid synthase</fullName>
        <shortName evidence="4">CKS</shortName>
        <shortName evidence="4">CMP-KDO synthase</shortName>
    </alternativeName>
</protein>
<sequence length="258" mass="29220">MTLHSRKLKVVIPARYNSSRLRGKPLIDLCGKPMIIRVADRVRCALPSIDIWIATDDDRIKRTVEHFGYSSLITSTRHESGSDRIAEVANKLEWPDDSIIINVQGDEPLIDTELLKAFTIFCFANEAFEMASVMVPMDSVSNINDPNVVKVLVNKNREAITFSRSPIPFFRDLSPTEWPVECYNRHVGIYAYRGSVLKKLASTSQCDIEKLEKLEQLRAVWLGYSISMMSWQASLDGGVDTADDVERVKKIIKKKGDK</sequence>
<dbReference type="Pfam" id="PF02348">
    <property type="entry name" value="CTP_transf_3"/>
    <property type="match status" value="1"/>
</dbReference>
<comment type="similarity">
    <text evidence="4">Belongs to the KdsB family.</text>
</comment>
<evidence type="ECO:0000256" key="4">
    <source>
        <dbReference type="HAMAP-Rule" id="MF_00057"/>
    </source>
</evidence>
<name>A0ABY6Q4W0_9GAMM</name>
<evidence type="ECO:0000256" key="2">
    <source>
        <dbReference type="ARBA" id="ARBA00022695"/>
    </source>
</evidence>
<keyword evidence="3 4" id="KW-0448">Lipopolysaccharide biosynthesis</keyword>
<dbReference type="NCBIfam" id="NF003952">
    <property type="entry name" value="PRK05450.1-5"/>
    <property type="match status" value="1"/>
</dbReference>
<dbReference type="Gene3D" id="3.90.550.10">
    <property type="entry name" value="Spore Coat Polysaccharide Biosynthesis Protein SpsA, Chain A"/>
    <property type="match status" value="1"/>
</dbReference>
<dbReference type="EC" id="2.7.7.38" evidence="4"/>
<evidence type="ECO:0000313" key="5">
    <source>
        <dbReference type="EMBL" id="UZP74312.1"/>
    </source>
</evidence>
<reference evidence="5 6" key="1">
    <citation type="submission" date="2019-02" db="EMBL/GenBank/DDBJ databases">
        <title>Halieaceae_genomes.</title>
        <authorList>
            <person name="Li S.-H."/>
        </authorList>
    </citation>
    <scope>NUCLEOTIDE SEQUENCE [LARGE SCALE GENOMIC DNA]</scope>
    <source>
        <strain evidence="5 6">JH123</strain>
    </source>
</reference>
<dbReference type="EMBL" id="CP036501">
    <property type="protein sequence ID" value="UZP74312.1"/>
    <property type="molecule type" value="Genomic_DNA"/>
</dbReference>
<keyword evidence="1 4" id="KW-0808">Transferase</keyword>
<dbReference type="Proteomes" id="UP001317963">
    <property type="component" value="Chromosome"/>
</dbReference>
<keyword evidence="2 4" id="KW-0548">Nucleotidyltransferase</keyword>
<evidence type="ECO:0000313" key="6">
    <source>
        <dbReference type="Proteomes" id="UP001317963"/>
    </source>
</evidence>
<dbReference type="GO" id="GO:0008690">
    <property type="term" value="F:3-deoxy-manno-octulosonate cytidylyltransferase activity"/>
    <property type="evidence" value="ECO:0007669"/>
    <property type="project" value="UniProtKB-EC"/>
</dbReference>
<dbReference type="PANTHER" id="PTHR42866:SF2">
    <property type="entry name" value="3-DEOXY-MANNO-OCTULOSONATE CYTIDYLYLTRANSFERASE, MITOCHONDRIAL"/>
    <property type="match status" value="1"/>
</dbReference>
<gene>
    <name evidence="4 5" type="primary">kdsB</name>
    <name evidence="5" type="ORF">E0F26_05930</name>
</gene>
<accession>A0ABY6Q4W0</accession>
<comment type="subcellular location">
    <subcellularLocation>
        <location evidence="4">Cytoplasm</location>
    </subcellularLocation>
</comment>
<dbReference type="RefSeq" id="WP_279243126.1">
    <property type="nucleotide sequence ID" value="NZ_CP036501.1"/>
</dbReference>
<comment type="pathway">
    <text evidence="4">Nucleotide-sugar biosynthesis; CMP-3-deoxy-D-manno-octulosonate biosynthesis; CMP-3-deoxy-D-manno-octulosonate from 3-deoxy-D-manno-octulosonate and CTP: step 1/1.</text>
</comment>
<dbReference type="InterPro" id="IPR003329">
    <property type="entry name" value="Cytidylyl_trans"/>
</dbReference>
<dbReference type="NCBIfam" id="TIGR00466">
    <property type="entry name" value="kdsB"/>
    <property type="match status" value="1"/>
</dbReference>
<dbReference type="CDD" id="cd02517">
    <property type="entry name" value="CMP-KDO-Synthetase"/>
    <property type="match status" value="1"/>
</dbReference>